<dbReference type="EMBL" id="FQNF01000021">
    <property type="protein sequence ID" value="SGZ39339.1"/>
    <property type="molecule type" value="Genomic_DNA"/>
</dbReference>
<name>A0A1L0B313_9ASCO</name>
<dbReference type="VEuPathDB" id="FungiDB:HGUI_01539"/>
<sequence>MGIQNNNATKRKSLRSKVTTKKVASKFISKDQPSTMKPMSDIKQFLYSQNAKNTQETPNKITTLISNLTKNEMITLPNGEKVPLSSLSKSYRKRYNRKLKMAQENKLLSLDKITDELVSIKTNEEPTQMENDGLVIDHQPKLNTKKGNKTIHMNETANFKKILPTLANNNGQSNLQNIREIIKLRNQNGF</sequence>
<dbReference type="OrthoDB" id="3971466at2759"/>
<accession>A0A1L0B313</accession>
<keyword evidence="2" id="KW-1185">Reference proteome</keyword>
<evidence type="ECO:0008006" key="3">
    <source>
        <dbReference type="Google" id="ProtNLM"/>
    </source>
</evidence>
<organism evidence="1 2">
    <name type="scientific">Hanseniaspora guilliermondii</name>
    <dbReference type="NCBI Taxonomy" id="56406"/>
    <lineage>
        <taxon>Eukaryota</taxon>
        <taxon>Fungi</taxon>
        <taxon>Dikarya</taxon>
        <taxon>Ascomycota</taxon>
        <taxon>Saccharomycotina</taxon>
        <taxon>Saccharomycetes</taxon>
        <taxon>Saccharomycodales</taxon>
        <taxon>Saccharomycodaceae</taxon>
        <taxon>Hanseniaspora</taxon>
    </lineage>
</organism>
<proteinExistence type="predicted"/>
<dbReference type="Proteomes" id="UP000183365">
    <property type="component" value="Unassembled WGS sequence"/>
</dbReference>
<gene>
    <name evidence="1" type="ORF">HGUI_01539</name>
</gene>
<dbReference type="AlphaFoldDB" id="A0A1L0B313"/>
<protein>
    <recommendedName>
        <fullName evidence="3">Ribosome biogenesis protein SLX9</fullName>
    </recommendedName>
</protein>
<evidence type="ECO:0000313" key="1">
    <source>
        <dbReference type="EMBL" id="SGZ39339.1"/>
    </source>
</evidence>
<evidence type="ECO:0000313" key="2">
    <source>
        <dbReference type="Proteomes" id="UP000183365"/>
    </source>
</evidence>
<reference evidence="2" key="1">
    <citation type="submission" date="2016-11" db="EMBL/GenBank/DDBJ databases">
        <authorList>
            <person name="Guldener U."/>
        </authorList>
    </citation>
    <scope>NUCLEOTIDE SEQUENCE [LARGE SCALE GENOMIC DNA]</scope>
</reference>